<sequence length="206" mass="23928">MKTFVWDDTYRFREVVYAPEVPLSERQEFHVEGVLPYELRKRRFRRRWGGRAVLLADLGSLGAEHIEKAQHTCGEAWRAAKSLAGVVDLVELDHRLSEELWTLAQLELKVWLMVREGVRRNYETHAARKVIDDQITARQQQLEELRDELKAFYDEGGADLTAVSDAVRDVLMQALDEVRPIQYAVVSTRSLREIVTQYRSQADETD</sequence>
<dbReference type="RefSeq" id="WP_043385648.1">
    <property type="nucleotide sequence ID" value="NZ_KN039950.1"/>
</dbReference>
<dbReference type="HOGENOM" id="CLU_1331314_0_0_11"/>
<dbReference type="Proteomes" id="UP000029095">
    <property type="component" value="Unassembled WGS sequence"/>
</dbReference>
<evidence type="ECO:0000313" key="2">
    <source>
        <dbReference type="EMBL" id="KFG71339.1"/>
    </source>
</evidence>
<accession>A0A086MR21</accession>
<organism evidence="2 3">
    <name type="scientific">Streptomyces mutabilis</name>
    <dbReference type="NCBI Taxonomy" id="67332"/>
    <lineage>
        <taxon>Bacteria</taxon>
        <taxon>Bacillati</taxon>
        <taxon>Actinomycetota</taxon>
        <taxon>Actinomycetes</taxon>
        <taxon>Kitasatosporales</taxon>
        <taxon>Streptomycetaceae</taxon>
        <taxon>Streptomyces</taxon>
    </lineage>
</organism>
<reference evidence="2 3" key="1">
    <citation type="submission" date="2014-05" db="EMBL/GenBank/DDBJ databases">
        <title>Complete genome sequence of the Streptomyces mutabilis TRM45540.</title>
        <authorList>
            <person name="Luo X."/>
            <person name="Zhang L."/>
        </authorList>
    </citation>
    <scope>NUCLEOTIDE SEQUENCE [LARGE SCALE GENOMIC DNA]</scope>
    <source>
        <strain evidence="2 3">TRM45540</strain>
    </source>
</reference>
<evidence type="ECO:0000313" key="3">
    <source>
        <dbReference type="Proteomes" id="UP000029095"/>
    </source>
</evidence>
<gene>
    <name evidence="2" type="ORF">FM21_34085</name>
</gene>
<dbReference type="EMBL" id="JNFQ01000007">
    <property type="protein sequence ID" value="KFG71339.1"/>
    <property type="molecule type" value="Genomic_DNA"/>
</dbReference>
<evidence type="ECO:0000256" key="1">
    <source>
        <dbReference type="SAM" id="Coils"/>
    </source>
</evidence>
<dbReference type="AlphaFoldDB" id="A0A086MR21"/>
<proteinExistence type="predicted"/>
<keyword evidence="1" id="KW-0175">Coiled coil</keyword>
<name>A0A086MR21_9ACTN</name>
<feature type="coiled-coil region" evidence="1">
    <location>
        <begin position="128"/>
        <end position="155"/>
    </location>
</feature>
<comment type="caution">
    <text evidence="2">The sequence shown here is derived from an EMBL/GenBank/DDBJ whole genome shotgun (WGS) entry which is preliminary data.</text>
</comment>
<keyword evidence="3" id="KW-1185">Reference proteome</keyword>
<protein>
    <submittedName>
        <fullName evidence="2">Uncharacterized protein</fullName>
    </submittedName>
</protein>